<proteinExistence type="predicted"/>
<name>A0A1Y2JS03_BRAJP</name>
<dbReference type="RefSeq" id="WP_085401161.1">
    <property type="nucleotide sequence ID" value="NZ_NAFL01000248.1"/>
</dbReference>
<comment type="caution">
    <text evidence="1">The sequence shown here is derived from an EMBL/GenBank/DDBJ whole genome shotgun (WGS) entry which is preliminary data.</text>
</comment>
<accession>A0A1Y2JS03</accession>
<evidence type="ECO:0000313" key="2">
    <source>
        <dbReference type="Proteomes" id="UP000193335"/>
    </source>
</evidence>
<gene>
    <name evidence="1" type="ORF">BSZ19_18525</name>
</gene>
<dbReference type="Proteomes" id="UP000193335">
    <property type="component" value="Unassembled WGS sequence"/>
</dbReference>
<dbReference type="AlphaFoldDB" id="A0A1Y2JS03"/>
<organism evidence="1 2">
    <name type="scientific">Bradyrhizobium japonicum</name>
    <dbReference type="NCBI Taxonomy" id="375"/>
    <lineage>
        <taxon>Bacteria</taxon>
        <taxon>Pseudomonadati</taxon>
        <taxon>Pseudomonadota</taxon>
        <taxon>Alphaproteobacteria</taxon>
        <taxon>Hyphomicrobiales</taxon>
        <taxon>Nitrobacteraceae</taxon>
        <taxon>Bradyrhizobium</taxon>
    </lineage>
</organism>
<sequence length="73" mass="7685">MRSRRTSTCTTSARPASTWLANARSALKSALQYVEQHFADLEAKAKAEVSVVEANLEEPMTSTDAAAAGASAV</sequence>
<reference evidence="1 2" key="1">
    <citation type="submission" date="2017-03" db="EMBL/GenBank/DDBJ databases">
        <title>Whole genome sequences of fourteen strains of Bradyrhizobium canariense and one strain of Bradyrhizobium japonicum isolated from Lupinus (Papilionoideae: Genisteae) species in Algeria.</title>
        <authorList>
            <person name="Crovadore J."/>
            <person name="Chekireb D."/>
            <person name="Brachmann A."/>
            <person name="Chablais R."/>
            <person name="Cochard B."/>
            <person name="Lefort F."/>
        </authorList>
    </citation>
    <scope>NUCLEOTIDE SEQUENCE [LARGE SCALE GENOMIC DNA]</scope>
    <source>
        <strain evidence="1 2">UBMA197</strain>
    </source>
</reference>
<protein>
    <submittedName>
        <fullName evidence="1">Uncharacterized protein</fullName>
    </submittedName>
</protein>
<evidence type="ECO:0000313" key="1">
    <source>
        <dbReference type="EMBL" id="OSJ32547.1"/>
    </source>
</evidence>
<dbReference type="EMBL" id="NAFL01000248">
    <property type="protein sequence ID" value="OSJ32547.1"/>
    <property type="molecule type" value="Genomic_DNA"/>
</dbReference>